<dbReference type="EMBL" id="MLYK01000026">
    <property type="protein sequence ID" value="OJS95778.1"/>
    <property type="molecule type" value="Genomic_DNA"/>
</dbReference>
<evidence type="ECO:0000313" key="5">
    <source>
        <dbReference type="Proteomes" id="UP000184161"/>
    </source>
</evidence>
<keyword evidence="1 4" id="KW-0489">Methyltransferase</keyword>
<evidence type="ECO:0000256" key="1">
    <source>
        <dbReference type="ARBA" id="ARBA00022603"/>
    </source>
</evidence>
<protein>
    <submittedName>
        <fullName evidence="4">DNA methyltransferase</fullName>
    </submittedName>
</protein>
<dbReference type="AlphaFoldDB" id="A0A9X5VC52"/>
<dbReference type="InterPro" id="IPR001525">
    <property type="entry name" value="C5_MeTfrase"/>
</dbReference>
<name>A0A9X5VC52_BACCE</name>
<dbReference type="GO" id="GO:0009307">
    <property type="term" value="P:DNA restriction-modification system"/>
    <property type="evidence" value="ECO:0007669"/>
    <property type="project" value="UniProtKB-KW"/>
</dbReference>
<dbReference type="InterPro" id="IPR029063">
    <property type="entry name" value="SAM-dependent_MTases_sf"/>
</dbReference>
<gene>
    <name evidence="4" type="ORF">BKK64_11215</name>
</gene>
<dbReference type="SUPFAM" id="SSF53335">
    <property type="entry name" value="S-adenosyl-L-methionine-dependent methyltransferases"/>
    <property type="match status" value="1"/>
</dbReference>
<dbReference type="Proteomes" id="UP000184161">
    <property type="component" value="Unassembled WGS sequence"/>
</dbReference>
<proteinExistence type="predicted"/>
<keyword evidence="2" id="KW-0808">Transferase</keyword>
<keyword evidence="3" id="KW-0680">Restriction system</keyword>
<dbReference type="Pfam" id="PF00145">
    <property type="entry name" value="DNA_methylase"/>
    <property type="match status" value="1"/>
</dbReference>
<dbReference type="GO" id="GO:0008168">
    <property type="term" value="F:methyltransferase activity"/>
    <property type="evidence" value="ECO:0007669"/>
    <property type="project" value="UniProtKB-KW"/>
</dbReference>
<comment type="caution">
    <text evidence="4">The sequence shown here is derived from an EMBL/GenBank/DDBJ whole genome shotgun (WGS) entry which is preliminary data.</text>
</comment>
<evidence type="ECO:0000256" key="3">
    <source>
        <dbReference type="ARBA" id="ARBA00022747"/>
    </source>
</evidence>
<sequence>MEKYQDCILEVTDEHVKVRQATIKGYDIGHVGDAINISNPKSKTRRGRVGRGVAQTLLRSREQVTLQNGKLRWLTERESWRLQGIPDEYFDRAKEVTSSNQLYAQAGNGLTVNIAKFIGERMGYEEE</sequence>
<organism evidence="4 5">
    <name type="scientific">Bacillus cereus</name>
    <dbReference type="NCBI Taxonomy" id="1396"/>
    <lineage>
        <taxon>Bacteria</taxon>
        <taxon>Bacillati</taxon>
        <taxon>Bacillota</taxon>
        <taxon>Bacilli</taxon>
        <taxon>Bacillales</taxon>
        <taxon>Bacillaceae</taxon>
        <taxon>Bacillus</taxon>
        <taxon>Bacillus cereus group</taxon>
    </lineage>
</organism>
<dbReference type="Gene3D" id="3.90.120.10">
    <property type="entry name" value="DNA Methylase, subunit A, domain 2"/>
    <property type="match status" value="1"/>
</dbReference>
<evidence type="ECO:0000313" key="4">
    <source>
        <dbReference type="EMBL" id="OJS95778.1"/>
    </source>
</evidence>
<accession>A0A9X5VC52</accession>
<reference evidence="4 5" key="1">
    <citation type="submission" date="2016-10" db="EMBL/GenBank/DDBJ databases">
        <title>Draft Genome Sequence of one Bacillus cereus strain isolated from pooled breast milk.</title>
        <authorList>
            <person name="Woudstra C."/>
            <person name="Chamoin A."/>
            <person name="Gentil S."/>
            <person name="Rambeloson T."/>
            <person name="Delannoye S."/>
            <person name="Heinnekine J.A."/>
            <person name="Herbin S."/>
            <person name="Fach P."/>
        </authorList>
    </citation>
    <scope>NUCLEOTIDE SEQUENCE [LARGE SCALE GENOMIC DNA]</scope>
    <source>
        <strain evidence="4 5">16SBCL1279</strain>
    </source>
</reference>
<dbReference type="GO" id="GO:0032259">
    <property type="term" value="P:methylation"/>
    <property type="evidence" value="ECO:0007669"/>
    <property type="project" value="UniProtKB-KW"/>
</dbReference>
<evidence type="ECO:0000256" key="2">
    <source>
        <dbReference type="ARBA" id="ARBA00022679"/>
    </source>
</evidence>